<accession>Q40228</accession>
<evidence type="ECO:0000313" key="2">
    <source>
        <dbReference type="EMBL" id="BAA04835.1"/>
    </source>
</evidence>
<evidence type="ECO:0000256" key="1">
    <source>
        <dbReference type="SAM" id="SignalP"/>
    </source>
</evidence>
<proteinExistence type="evidence at transcript level"/>
<feature type="signal peptide" evidence="1">
    <location>
        <begin position="1"/>
        <end position="16"/>
    </location>
</feature>
<dbReference type="EMBL" id="D21811">
    <property type="protein sequence ID" value="BAA04835.1"/>
    <property type="molecule type" value="mRNA"/>
</dbReference>
<keyword evidence="1" id="KW-0732">Signal</keyword>
<name>Q40228_LILLO</name>
<feature type="non-terminal residue" evidence="2">
    <location>
        <position position="1"/>
    </location>
</feature>
<dbReference type="PIR" id="JC2211">
    <property type="entry name" value="JC2211"/>
</dbReference>
<sequence length="135" mass="14770">CLIILALLATTLFTAASRTIHEHTDTILSHHGLNHRGQLLIKDANKTLVGGAAASGNGLLGDRQAALPLPEKLQAELRLPEKKRESCMIARQLCKKKVLTCVKKCSAARTMEEVVVDHFPKCQVYCRKACVIPNC</sequence>
<dbReference type="AlphaFoldDB" id="Q40228"/>
<feature type="chain" id="PRO_5004231459" evidence="1">
    <location>
        <begin position="17"/>
        <end position="135"/>
    </location>
</feature>
<organism evidence="2">
    <name type="scientific">Lilium longiflorum</name>
    <name type="common">Trumpet lily</name>
    <dbReference type="NCBI Taxonomy" id="4690"/>
    <lineage>
        <taxon>Eukaryota</taxon>
        <taxon>Viridiplantae</taxon>
        <taxon>Streptophyta</taxon>
        <taxon>Embryophyta</taxon>
        <taxon>Tracheophyta</taxon>
        <taxon>Spermatophyta</taxon>
        <taxon>Magnoliopsida</taxon>
        <taxon>Liliopsida</taxon>
        <taxon>Liliales</taxon>
        <taxon>Liliaceae</taxon>
        <taxon>Lilium</taxon>
    </lineage>
</organism>
<gene>
    <name evidence="2" type="primary">LIM5</name>
</gene>
<reference evidence="2" key="1">
    <citation type="journal article" date="1994" name="DNA Res.">
        <title>Characterization of cDNAs induced in meiotic prophase in lily microsporocytes.</title>
        <authorList>
            <person name="Kobayashi T."/>
            <person name="Kobayashi E."/>
            <person name="Sato S."/>
            <person name="Hotta Y."/>
            <person name="Miyajima N."/>
            <person name="Tanaka A."/>
            <person name="Tabata S."/>
        </authorList>
    </citation>
    <scope>NUCLEOTIDE SEQUENCE</scope>
    <source>
        <tissue evidence="2">Floral bud</tissue>
    </source>
</reference>
<protein>
    <submittedName>
        <fullName evidence="2">ORF</fullName>
    </submittedName>
</protein>